<evidence type="ECO:0000313" key="3">
    <source>
        <dbReference type="Proteomes" id="UP000299211"/>
    </source>
</evidence>
<dbReference type="Proteomes" id="UP000299211">
    <property type="component" value="Unassembled WGS sequence"/>
</dbReference>
<dbReference type="Proteomes" id="UP000302139">
    <property type="component" value="Unassembled WGS sequence"/>
</dbReference>
<name>A0A4D4MPG3_STRAX</name>
<sequence>MQVGGAQGVGGVGGAFGEHADEVAYGVRVALLWQGVADRGPHPRGDGLGSACGQWSAACLAAFRECVEHGLEQRPQRVGAFGT</sequence>
<comment type="caution">
    <text evidence="2">The sequence shown here is derived from an EMBL/GenBank/DDBJ whole genome shotgun (WGS) entry which is preliminary data.</text>
</comment>
<dbReference type="AlphaFoldDB" id="A0A4D4MPG3"/>
<dbReference type="EMBL" id="BJHX01000001">
    <property type="protein sequence ID" value="GDY66440.1"/>
    <property type="molecule type" value="Genomic_DNA"/>
</dbReference>
<evidence type="ECO:0000313" key="4">
    <source>
        <dbReference type="Proteomes" id="UP000302139"/>
    </source>
</evidence>
<organism evidence="2 3">
    <name type="scientific">Streptomyces avermitilis</name>
    <dbReference type="NCBI Taxonomy" id="33903"/>
    <lineage>
        <taxon>Bacteria</taxon>
        <taxon>Bacillati</taxon>
        <taxon>Actinomycetota</taxon>
        <taxon>Actinomycetes</taxon>
        <taxon>Kitasatosporales</taxon>
        <taxon>Streptomycetaceae</taxon>
        <taxon>Streptomyces</taxon>
    </lineage>
</organism>
<evidence type="ECO:0000313" key="2">
    <source>
        <dbReference type="EMBL" id="GDY73329.1"/>
    </source>
</evidence>
<gene>
    <name evidence="1" type="ORF">SAV14893_058330</name>
    <name evidence="2" type="ORF">SAV31267_028140</name>
</gene>
<dbReference type="EMBL" id="BJHY01000001">
    <property type="protein sequence ID" value="GDY73329.1"/>
    <property type="molecule type" value="Genomic_DNA"/>
</dbReference>
<reference evidence="1 4" key="2">
    <citation type="submission" date="2019-04" db="EMBL/GenBank/DDBJ databases">
        <title>Draft genome sequences of Streptomyces avermitilis NBRC 14893.</title>
        <authorList>
            <person name="Komaki H."/>
            <person name="Tamura T."/>
            <person name="Hosoyama A."/>
        </authorList>
    </citation>
    <scope>NUCLEOTIDE SEQUENCE [LARGE SCALE GENOMIC DNA]</scope>
    <source>
        <strain evidence="1 4">NBRC 14893</strain>
    </source>
</reference>
<proteinExistence type="predicted"/>
<protein>
    <submittedName>
        <fullName evidence="2">Uncharacterized protein</fullName>
    </submittedName>
</protein>
<reference evidence="2 3" key="1">
    <citation type="submission" date="2019-04" db="EMBL/GenBank/DDBJ databases">
        <title>Draft genome sequences of Streptomyces avermitilis ATCC 31267.</title>
        <authorList>
            <person name="Komaki H."/>
            <person name="Tamura T."/>
            <person name="Hosoyama A."/>
        </authorList>
    </citation>
    <scope>NUCLEOTIDE SEQUENCE [LARGE SCALE GENOMIC DNA]</scope>
    <source>
        <strain evidence="2 3">ATCC 31267</strain>
    </source>
</reference>
<accession>A0A4D4MPG3</accession>
<evidence type="ECO:0000313" key="1">
    <source>
        <dbReference type="EMBL" id="GDY66440.1"/>
    </source>
</evidence>